<proteinExistence type="inferred from homology"/>
<feature type="region of interest" description="Disordered" evidence="8">
    <location>
        <begin position="1"/>
        <end position="23"/>
    </location>
</feature>
<evidence type="ECO:0000313" key="11">
    <source>
        <dbReference type="Proteomes" id="UP000008549"/>
    </source>
</evidence>
<evidence type="ECO:0000256" key="4">
    <source>
        <dbReference type="ARBA" id="ARBA00022692"/>
    </source>
</evidence>
<dbReference type="EMBL" id="HE601244">
    <property type="protein sequence ID" value="CAP24375.2"/>
    <property type="molecule type" value="Genomic_DNA"/>
</dbReference>
<feature type="transmembrane region" description="Helical" evidence="9">
    <location>
        <begin position="927"/>
        <end position="946"/>
    </location>
</feature>
<evidence type="ECO:0000256" key="1">
    <source>
        <dbReference type="ARBA" id="ARBA00004141"/>
    </source>
</evidence>
<dbReference type="eggNOG" id="KOG2189">
    <property type="taxonomic scope" value="Eukaryota"/>
</dbReference>
<dbReference type="GO" id="GO:0007035">
    <property type="term" value="P:vacuolar acidification"/>
    <property type="evidence" value="ECO:0000318"/>
    <property type="project" value="GO_Central"/>
</dbReference>
<dbReference type="PANTHER" id="PTHR11629:SF56">
    <property type="entry name" value="V-TYPE PROTON ATPASE 116 KDA SUBUNIT A 4"/>
    <property type="match status" value="1"/>
</dbReference>
<feature type="transmembrane region" description="Helical" evidence="9">
    <location>
        <begin position="1055"/>
        <end position="1083"/>
    </location>
</feature>
<organism evidence="10 11">
    <name type="scientific">Caenorhabditis briggsae</name>
    <dbReference type="NCBI Taxonomy" id="6238"/>
    <lineage>
        <taxon>Eukaryota</taxon>
        <taxon>Metazoa</taxon>
        <taxon>Ecdysozoa</taxon>
        <taxon>Nematoda</taxon>
        <taxon>Chromadorea</taxon>
        <taxon>Rhabditida</taxon>
        <taxon>Rhabditina</taxon>
        <taxon>Rhabditomorpha</taxon>
        <taxon>Rhabditoidea</taxon>
        <taxon>Rhabditidae</taxon>
        <taxon>Peloderinae</taxon>
        <taxon>Caenorhabditis</taxon>
    </lineage>
</organism>
<feature type="region of interest" description="Disordered" evidence="8">
    <location>
        <begin position="190"/>
        <end position="216"/>
    </location>
</feature>
<name>A8WV64_CAEBR</name>
<feature type="transmembrane region" description="Helical" evidence="9">
    <location>
        <begin position="1095"/>
        <end position="1114"/>
    </location>
</feature>
<dbReference type="OMA" id="ALFFIRN"/>
<protein>
    <submittedName>
        <fullName evidence="10">Protein CBR-VHA-7</fullName>
    </submittedName>
</protein>
<comment type="subcellular location">
    <subcellularLocation>
        <location evidence="1">Membrane</location>
        <topology evidence="1">Multi-pass membrane protein</topology>
    </subcellularLocation>
</comment>
<feature type="compositionally biased region" description="Polar residues" evidence="8">
    <location>
        <begin position="190"/>
        <end position="201"/>
    </location>
</feature>
<feature type="compositionally biased region" description="Polar residues" evidence="8">
    <location>
        <begin position="1"/>
        <end position="12"/>
    </location>
</feature>
<dbReference type="GO" id="GO:0046961">
    <property type="term" value="F:proton-transporting ATPase activity, rotational mechanism"/>
    <property type="evidence" value="ECO:0007669"/>
    <property type="project" value="InterPro"/>
</dbReference>
<dbReference type="InterPro" id="IPR002490">
    <property type="entry name" value="V-ATPase_116kDa_su"/>
</dbReference>
<keyword evidence="6" id="KW-0406">Ion transport</keyword>
<dbReference type="STRING" id="6238.A8WV64"/>
<dbReference type="WormBase" id="CBG03483a">
    <property type="protein sequence ID" value="CBP48052"/>
    <property type="gene ID" value="WBGene00026344"/>
    <property type="gene designation" value="Cbr-vha-7"/>
</dbReference>
<dbReference type="Proteomes" id="UP000008549">
    <property type="component" value="Unassembled WGS sequence"/>
</dbReference>
<dbReference type="FunCoup" id="A8WV64">
    <property type="interactions" value="361"/>
</dbReference>
<keyword evidence="3" id="KW-0813">Transport</keyword>
<dbReference type="HOGENOM" id="CLU_005230_0_0_1"/>
<sequence length="1396" mass="159730">MAMKKTTTGNQLRKTKKTKKMTEGATWRQMMNQLTITVQSMMTIAEIIDFSNINTTPQKWTSSPGETFQTLKFGIPNLHLDIPFGERLPKDFYLDLLRSSGTRHFKAFYSTDSLEDAVEFVNNFCGAENLLSLNLYLSCCEFSSSLLGAYHVGNILISFFFCSSMSSFANLGFVPPDGDDDIVTMRQRSSESFSAEDSFTDGSPDHRSNIQRCSQKKSKMRAPLLASTPRVICRIQRTNRLYFSILPYFTREPMFEPIPEFIEMSDNFNDVSENSQGYRFFNTKEPFSRHSYRNWHRLNFDVLPKVSNFSRRVLARVRETLPAFGFASAEEEDLSIEEARQGQDDRREHIDLSEIFNDDNQIVNSQELAGGLGVSNLNFDKSLIEHDHLDFDSTPQSAHDVIWLRDMSATTSISEPILHQSTKVTMTPPGKNPVNGLEITMTEKKTDEASMFRSEPMKLYQMILVREAAFECVAELGKQGNVQFIDVSLNAKLSLYSRSFVKQMRRCEEMERKLRFLEKQVITCKPGLDPKSIDFSDLTAPTQAEMIQLEHKLDQLEKEFLDLNNNDYALRKNLNFSKEFLYVMRLVDDFFQVHKEEEAKARFERSATTDDMDLFSKSFGFGGLPSNDMPMTPLIGTDENAWFVAGVLPLDKKESFERVLWRACRRTAFVRTSETSFVVNDPVTFLLLTFLKIQLEPLQKCVFIVFFKGDSLRLIVEKVCDGFNATQYPCPKTSKERKMKMSETEGRMNDLTVVIDTTQTHRYTILKDLSYELPVWLKNIQIQKSVFAVMNMFTVDTNGFLAGECWIPAAAEEDVRTALHDGFKASGTEVEPILNELWTNAPPPTLHKTNKFTNVFQSIVDSYGVGQYREVNPAPYTIITFPFLFAVMFGDAAHGLILLLTALFFIRNEKTIEAKKIRDEIFNTFYGGRYIMMLMGIFSIYTGFLYNDAFAKSFSVFGSGWTNSYNETTLDSWMKRSNESKREFALELVPELAFEKENTYPFGVDPIWNVADNRLSFLNSMKMKASVIIGITQMTFGVFLSVLNHTHFKSYIDIVANFIPQVIFLSCIFIYLCIQIVVKWLFFTVNAENVLGYEYPGSHCAPSLLIGLINMFMFKKRNEGYYDKNGEVFRNCHLGYWYPNQVRTFSKIEKMSYISILQRLVETVLISIAIACVPAMLLGKPLWVRFVTSKRRRLQETRSVKGLRRNGTTVSAPTSPITDIGPPKFVQEDAELLLADELDIGDDIHHSLTDIFVHQAIHTIEFVLGCVSHTASYLRLWALSLAHAQLSEVMWHMVLMQGMHAADHIGSERVVSFLQPVVALISFFIFAILSLSILIMMEGLSAFLHALRLHWVEFQSKFYLGTGHPFHAFYLKESLENAQLITEETDRLADISRGQH</sequence>
<evidence type="ECO:0000313" key="10">
    <source>
        <dbReference type="EMBL" id="CAP24375.2"/>
    </source>
</evidence>
<dbReference type="Pfam" id="PF01496">
    <property type="entry name" value="V_ATPase_I"/>
    <property type="match status" value="1"/>
</dbReference>
<keyword evidence="5 9" id="KW-1133">Transmembrane helix</keyword>
<evidence type="ECO:0000256" key="2">
    <source>
        <dbReference type="ARBA" id="ARBA00009904"/>
    </source>
</evidence>
<keyword evidence="7 9" id="KW-0472">Membrane</keyword>
<dbReference type="GO" id="GO:0033179">
    <property type="term" value="C:proton-transporting V-type ATPase, V0 domain"/>
    <property type="evidence" value="ECO:0007669"/>
    <property type="project" value="InterPro"/>
</dbReference>
<keyword evidence="11" id="KW-1185">Reference proteome</keyword>
<feature type="transmembrane region" description="Helical" evidence="9">
    <location>
        <begin position="883"/>
        <end position="906"/>
    </location>
</feature>
<evidence type="ECO:0000256" key="7">
    <source>
        <dbReference type="ARBA" id="ARBA00023136"/>
    </source>
</evidence>
<evidence type="ECO:0000256" key="3">
    <source>
        <dbReference type="ARBA" id="ARBA00022448"/>
    </source>
</evidence>
<feature type="transmembrane region" description="Helical" evidence="9">
    <location>
        <begin position="1025"/>
        <end position="1043"/>
    </location>
</feature>
<gene>
    <name evidence="12" type="primary">vha-7</name>
    <name evidence="10" type="synonym">Cbr-vha-7</name>
    <name evidence="12" type="ORF">CBG03483</name>
    <name evidence="10" type="ORF">CBG_03483</name>
</gene>
<dbReference type="GO" id="GO:0051117">
    <property type="term" value="F:ATPase binding"/>
    <property type="evidence" value="ECO:0000318"/>
    <property type="project" value="GO_Central"/>
</dbReference>
<feature type="transmembrane region" description="Helical" evidence="9">
    <location>
        <begin position="1160"/>
        <end position="1179"/>
    </location>
</feature>
<feature type="transmembrane region" description="Helical" evidence="9">
    <location>
        <begin position="1317"/>
        <end position="1337"/>
    </location>
</feature>
<evidence type="ECO:0000313" key="12">
    <source>
        <dbReference type="WormBase" id="CBG03483a"/>
    </source>
</evidence>
<evidence type="ECO:0000256" key="5">
    <source>
        <dbReference type="ARBA" id="ARBA00022989"/>
    </source>
</evidence>
<dbReference type="PANTHER" id="PTHR11629">
    <property type="entry name" value="VACUOLAR PROTON ATPASES"/>
    <property type="match status" value="1"/>
</dbReference>
<dbReference type="InParanoid" id="A8WV64"/>
<evidence type="ECO:0000256" key="6">
    <source>
        <dbReference type="ARBA" id="ARBA00023065"/>
    </source>
</evidence>
<dbReference type="GO" id="GO:0016471">
    <property type="term" value="C:vacuolar proton-transporting V-type ATPase complex"/>
    <property type="evidence" value="ECO:0000318"/>
    <property type="project" value="GO_Central"/>
</dbReference>
<comment type="similarity">
    <text evidence="2">Belongs to the V-ATPase 116 kDa subunit family.</text>
</comment>
<evidence type="ECO:0000256" key="9">
    <source>
        <dbReference type="SAM" id="Phobius"/>
    </source>
</evidence>
<reference evidence="10 11" key="1">
    <citation type="journal article" date="2003" name="PLoS Biol.">
        <title>The genome sequence of Caenorhabditis briggsae: a platform for comparative genomics.</title>
        <authorList>
            <person name="Stein L.D."/>
            <person name="Bao Z."/>
            <person name="Blasiar D."/>
            <person name="Blumenthal T."/>
            <person name="Brent M.R."/>
            <person name="Chen N."/>
            <person name="Chinwalla A."/>
            <person name="Clarke L."/>
            <person name="Clee C."/>
            <person name="Coghlan A."/>
            <person name="Coulson A."/>
            <person name="D'Eustachio P."/>
            <person name="Fitch D.H."/>
            <person name="Fulton L.A."/>
            <person name="Fulton R.E."/>
            <person name="Griffiths-Jones S."/>
            <person name="Harris T.W."/>
            <person name="Hillier L.W."/>
            <person name="Kamath R."/>
            <person name="Kuwabara P.E."/>
            <person name="Mardis E.R."/>
            <person name="Marra M.A."/>
            <person name="Miner T.L."/>
            <person name="Minx P."/>
            <person name="Mullikin J.C."/>
            <person name="Plumb R.W."/>
            <person name="Rogers J."/>
            <person name="Schein J.E."/>
            <person name="Sohrmann M."/>
            <person name="Spieth J."/>
            <person name="Stajich J.E."/>
            <person name="Wei C."/>
            <person name="Willey D."/>
            <person name="Wilson R.K."/>
            <person name="Durbin R."/>
            <person name="Waterston R.H."/>
        </authorList>
    </citation>
    <scope>NUCLEOTIDE SEQUENCE [LARGE SCALE GENOMIC DNA]</scope>
    <source>
        <strain evidence="10 11">AF16</strain>
    </source>
</reference>
<keyword evidence="4 9" id="KW-0812">Transmembrane</keyword>
<evidence type="ECO:0000256" key="8">
    <source>
        <dbReference type="SAM" id="MobiDB-lite"/>
    </source>
</evidence>
<accession>A8WV64</accession>
<dbReference type="GO" id="GO:0005886">
    <property type="term" value="C:plasma membrane"/>
    <property type="evidence" value="ECO:0000318"/>
    <property type="project" value="GO_Central"/>
</dbReference>
<reference evidence="10 11" key="2">
    <citation type="journal article" date="2011" name="PLoS Genet.">
        <title>Caenorhabditis briggsae recombinant inbred line genotypes reveal inter-strain incompatibility and the evolution of recombination.</title>
        <authorList>
            <person name="Ross J.A."/>
            <person name="Koboldt D.C."/>
            <person name="Staisch J.E."/>
            <person name="Chamberlin H.M."/>
            <person name="Gupta B.P."/>
            <person name="Miller R.D."/>
            <person name="Baird S.E."/>
            <person name="Haag E.S."/>
        </authorList>
    </citation>
    <scope>NUCLEOTIDE SEQUENCE [LARGE SCALE GENOMIC DNA]</scope>
    <source>
        <strain evidence="10 11">AF16</strain>
    </source>
</reference>